<accession>A0A6C0PMZ9</accession>
<dbReference type="PANTHER" id="PTHR23043:SF17">
    <property type="entry name" value="PROTEIN SIMILAR"/>
    <property type="match status" value="1"/>
</dbReference>
<dbReference type="InterPro" id="IPR013767">
    <property type="entry name" value="PAS_fold"/>
</dbReference>
<dbReference type="Pfam" id="PF00989">
    <property type="entry name" value="PAS"/>
    <property type="match status" value="1"/>
</dbReference>
<dbReference type="InterPro" id="IPR035965">
    <property type="entry name" value="PAS-like_dom_sf"/>
</dbReference>
<dbReference type="Gene3D" id="3.30.450.20">
    <property type="entry name" value="PAS domain"/>
    <property type="match status" value="2"/>
</dbReference>
<keyword evidence="4" id="KW-0804">Transcription</keyword>
<feature type="domain" description="PAS" evidence="7">
    <location>
        <begin position="123"/>
        <end position="178"/>
    </location>
</feature>
<evidence type="ECO:0000256" key="1">
    <source>
        <dbReference type="ARBA" id="ARBA00004123"/>
    </source>
</evidence>
<dbReference type="PANTHER" id="PTHR23043">
    <property type="entry name" value="HYPOXIA-INDUCIBLE FACTOR 1 ALPHA"/>
    <property type="match status" value="1"/>
</dbReference>
<evidence type="ECO:0000313" key="8">
    <source>
        <dbReference type="EMBL" id="QHX41464.1"/>
    </source>
</evidence>
<dbReference type="PROSITE" id="PS50112">
    <property type="entry name" value="PAS"/>
    <property type="match status" value="1"/>
</dbReference>
<keyword evidence="3" id="KW-0805">Transcription regulation</keyword>
<dbReference type="EMBL" id="MN075818">
    <property type="protein sequence ID" value="QHX41464.1"/>
    <property type="molecule type" value="mRNA"/>
</dbReference>
<dbReference type="SUPFAM" id="SSF55785">
    <property type="entry name" value="PYP-like sensor domain (PAS domain)"/>
    <property type="match status" value="2"/>
</dbReference>
<comment type="subcellular location">
    <subcellularLocation>
        <location evidence="1">Nucleus</location>
    </subcellularLocation>
</comment>
<dbReference type="Pfam" id="PF14598">
    <property type="entry name" value="PAS_11"/>
    <property type="match status" value="1"/>
</dbReference>
<dbReference type="GO" id="GO:0000981">
    <property type="term" value="F:DNA-binding transcription factor activity, RNA polymerase II-specific"/>
    <property type="evidence" value="ECO:0007669"/>
    <property type="project" value="TreeGrafter"/>
</dbReference>
<reference evidence="8" key="1">
    <citation type="submission" date="2019-06" db="EMBL/GenBank/DDBJ databases">
        <authorList>
            <person name="Adameyko K."/>
            <person name="Finoshin A."/>
            <person name="Kravchuk O."/>
            <person name="Mikhailov K."/>
            <person name="Gusev O."/>
            <person name="Shagimardanova E."/>
            <person name="Lyupina Y."/>
        </authorList>
    </citation>
    <scope>NUCLEOTIDE SEQUENCE</scope>
</reference>
<name>A0A6C0PMZ9_HALDU</name>
<evidence type="ECO:0000256" key="3">
    <source>
        <dbReference type="ARBA" id="ARBA00023015"/>
    </source>
</evidence>
<keyword evidence="5" id="KW-0539">Nucleus</keyword>
<proteinExistence type="evidence at transcript level"/>
<dbReference type="SMART" id="SM00091">
    <property type="entry name" value="PAS"/>
    <property type="match status" value="2"/>
</dbReference>
<evidence type="ECO:0000256" key="4">
    <source>
        <dbReference type="ARBA" id="ARBA00023163"/>
    </source>
</evidence>
<evidence type="ECO:0000256" key="5">
    <source>
        <dbReference type="ARBA" id="ARBA00023242"/>
    </source>
</evidence>
<keyword evidence="2" id="KW-0677">Repeat</keyword>
<dbReference type="InterPro" id="IPR001610">
    <property type="entry name" value="PAC"/>
</dbReference>
<sequence length="818" mass="90070">MSRRSKAPKNDALEKIKEHRRRVVAQEKQHKRRCQTALYFRELVCFLPFDKEATSQMDYSSLLQLTIAYLKMKAIIGNKKAIALPNKDSSNHIASSSEHGMEACEVSSHGKSLPSLHSALVKQTMDGFLIVIDKGGTVLFVSDSVKKYLGFLQTHLISKHVYGIIAEDDQNEVSEALNDGQLNAVASTSGESVRCSFFCRMKCQQKVCGTACYSASDGYRLVYVSGQCKVVDEEPRLVAMVTPVSTPSILEIAVDGNLFITHYSLDMRCTFYDGRLHDLIGFGKADMVKSLLFDRHHHDDILMCQKCAEGVFEKGEGISGYYRFVAKSGVLIWLQTRAVLVCDSLSGKPQSLMCFNFVISKEEAEKFIPIPALTDSSSLSDNSVTTDDSISILSPGDSLVCSTTGTVSPSSLSNSISDTSSICLSLIRSSESSDCVSAQVSAVRKSQHVKSCDNLHHYHPFPVTTKDWRHRNPLRISSASYSLPLSPPLLDQVCSLTTSISHTSILSLPQAKEVSSLLENTTMQDLPAHDIFLHHSPNNVTMCQDSSLSNPRNLSPQCDSICHDSRQSDIVTQSSPQNSSTSVSLQNEAMYSSLLTDSTYLSPADECMSQHSPQTDARNLSPQSYSNSRIFSPKGNSRPMYSQGSPSVPNKHQNSPQNDTMYEASLRNDTLYQASPQNDAINPSLHIVAMHHQPLPQNSTKNRSPCIDSTCQPMHPTGIRNHSYQNHSMCISQLSDTMYPSRHLTMYPLSTNVAMQHSPSNSGVPSASLDHAMCSYVQNVSPSIRHNTVSTSQQTINHLPPPLDAFGDACKTCLQKRN</sequence>
<dbReference type="GO" id="GO:0005634">
    <property type="term" value="C:nucleus"/>
    <property type="evidence" value="ECO:0007669"/>
    <property type="project" value="UniProtKB-SubCell"/>
</dbReference>
<evidence type="ECO:0000256" key="6">
    <source>
        <dbReference type="SAM" id="MobiDB-lite"/>
    </source>
</evidence>
<evidence type="ECO:0000256" key="2">
    <source>
        <dbReference type="ARBA" id="ARBA00022737"/>
    </source>
</evidence>
<dbReference type="InterPro" id="IPR000014">
    <property type="entry name" value="PAS"/>
</dbReference>
<dbReference type="SMART" id="SM00086">
    <property type="entry name" value="PAC"/>
    <property type="match status" value="1"/>
</dbReference>
<dbReference type="AlphaFoldDB" id="A0A6C0PMZ9"/>
<feature type="compositionally biased region" description="Polar residues" evidence="6">
    <location>
        <begin position="639"/>
        <end position="659"/>
    </location>
</feature>
<dbReference type="GO" id="GO:0000977">
    <property type="term" value="F:RNA polymerase II transcription regulatory region sequence-specific DNA binding"/>
    <property type="evidence" value="ECO:0007669"/>
    <property type="project" value="TreeGrafter"/>
</dbReference>
<protein>
    <submittedName>
        <fullName evidence="8">Hypoxia-inducible factor 1-alpha-like protein</fullName>
    </submittedName>
</protein>
<dbReference type="CDD" id="cd00130">
    <property type="entry name" value="PAS"/>
    <property type="match status" value="2"/>
</dbReference>
<evidence type="ECO:0000259" key="7">
    <source>
        <dbReference type="PROSITE" id="PS50112"/>
    </source>
</evidence>
<feature type="compositionally biased region" description="Polar residues" evidence="6">
    <location>
        <begin position="609"/>
        <end position="630"/>
    </location>
</feature>
<feature type="region of interest" description="Disordered" evidence="6">
    <location>
        <begin position="604"/>
        <end position="659"/>
    </location>
</feature>
<organism evidence="8">
    <name type="scientific">Halisarca dujardinii</name>
    <name type="common">Dujardin's slime sponge</name>
    <dbReference type="NCBI Taxonomy" id="2583056"/>
    <lineage>
        <taxon>Eukaryota</taxon>
        <taxon>Metazoa</taxon>
        <taxon>Porifera</taxon>
        <taxon>Demospongiae</taxon>
        <taxon>Verongimorpha</taxon>
        <taxon>Chondrillida</taxon>
        <taxon>Halisarcidae</taxon>
        <taxon>Halisarca</taxon>
    </lineage>
</organism>